<gene>
    <name evidence="1" type="ORF">CLV54_2387</name>
</gene>
<dbReference type="AlphaFoldDB" id="A0A2M9BU46"/>
<name>A0A2M9BU46_9MICO</name>
<keyword evidence="2" id="KW-1185">Reference proteome</keyword>
<dbReference type="SUPFAM" id="SSF54285">
    <property type="entry name" value="MoaD/ThiS"/>
    <property type="match status" value="1"/>
</dbReference>
<comment type="caution">
    <text evidence="1">The sequence shown here is derived from an EMBL/GenBank/DDBJ whole genome shotgun (WGS) entry which is preliminary data.</text>
</comment>
<reference evidence="1 2" key="1">
    <citation type="submission" date="2017-11" db="EMBL/GenBank/DDBJ databases">
        <title>Genomic Encyclopedia of Archaeal and Bacterial Type Strains, Phase II (KMG-II): From Individual Species to Whole Genera.</title>
        <authorList>
            <person name="Goeker M."/>
        </authorList>
    </citation>
    <scope>NUCLEOTIDE SEQUENCE [LARGE SCALE GENOMIC DNA]</scope>
    <source>
        <strain evidence="1 2">DSM 25625</strain>
    </source>
</reference>
<sequence length="78" mass="8349">MRYFAAAEEAAGGLEQEAFEFAPDATLAELHAELVRRHGEPMARVLRSGSFLVDGIVRRGGDARLGPRVDVLPPFAGG</sequence>
<dbReference type="Gene3D" id="3.10.20.30">
    <property type="match status" value="1"/>
</dbReference>
<dbReference type="Proteomes" id="UP000230161">
    <property type="component" value="Unassembled WGS sequence"/>
</dbReference>
<evidence type="ECO:0000313" key="2">
    <source>
        <dbReference type="Proteomes" id="UP000230161"/>
    </source>
</evidence>
<dbReference type="Pfam" id="PF02597">
    <property type="entry name" value="ThiS"/>
    <property type="match status" value="1"/>
</dbReference>
<proteinExistence type="predicted"/>
<evidence type="ECO:0000313" key="1">
    <source>
        <dbReference type="EMBL" id="PJJ61442.1"/>
    </source>
</evidence>
<dbReference type="InterPro" id="IPR016155">
    <property type="entry name" value="Mopterin_synth/thiamin_S_b"/>
</dbReference>
<organism evidence="1 2">
    <name type="scientific">Compostimonas suwonensis</name>
    <dbReference type="NCBI Taxonomy" id="1048394"/>
    <lineage>
        <taxon>Bacteria</taxon>
        <taxon>Bacillati</taxon>
        <taxon>Actinomycetota</taxon>
        <taxon>Actinomycetes</taxon>
        <taxon>Micrococcales</taxon>
        <taxon>Microbacteriaceae</taxon>
        <taxon>Compostimonas</taxon>
    </lineage>
</organism>
<dbReference type="InterPro" id="IPR003749">
    <property type="entry name" value="ThiS/MoaD-like"/>
</dbReference>
<protein>
    <submittedName>
        <fullName evidence="1">Molybdopterin converting factor small subunit</fullName>
    </submittedName>
</protein>
<dbReference type="EMBL" id="PGFB01000004">
    <property type="protein sequence ID" value="PJJ61442.1"/>
    <property type="molecule type" value="Genomic_DNA"/>
</dbReference>
<accession>A0A2M9BU46</accession>
<dbReference type="InterPro" id="IPR012675">
    <property type="entry name" value="Beta-grasp_dom_sf"/>
</dbReference>